<feature type="compositionally biased region" description="Polar residues" evidence="1">
    <location>
        <begin position="842"/>
        <end position="852"/>
    </location>
</feature>
<sequence length="1269" mass="141332">MITEKQVENLEYGLDLYRQSQGMIDINALIDHLLDVRSMIDPQLIAQTTNGRWGTQLAASWQPTPVPAQNGQSVLQTASTQQQKLESLKTEIENILASRPTLHRSATALLNVKLSAWRKHFSDASTIFVNTYESTPAKIENRTPTASINLVEHFLKRLCREAEPFTDSLNSGVFSVASGGTATKVANLTVPALNALIETALNNYPNYLRQMHNLYPNMQPLIENALTSGLKAEAELRTLNQSLHLADQTIILTVLDSYKRETRRSLNGFRPDAFSLTLKSAEPDVQVALGNCFLLTERGGQDPNHSGKAIFWSPALGFEIFTSLTTFKTALNERLLEPDECITLLENLPGSERMTYRVYSLGALELIEDKLVSHQYQRYTEQQSVDIEQLLSVKLSALQLQNLWQIQITQSLAPTNLERAIAIAQALSLQHSLPEWLANADMQDKQLHVELLEQYRNSVDKGQDYLHGIDSLERFTLNKLATLLQSLDSQSSVTADLIEVTLAKANGSAGRPLTLVDYALSHIDDSEGRTPTFVSLGSELLSPQQDAETLKTRIQELRIGEAYQAYLRPLLTTDTPQLLERQTRFAKQLPWQLMQHAHAQFLKKELTATAFGYIQQIMDMPDSIARAAVLDTTATIRPLELLTCADATAVKAQGIYLISPASGGEGPHVLLALYSQTHDLKEYPDEASLMTELKTSGPLQTWMLRCIPHAAQAAMTASLSPTNAAITSLRLASNPITGPLFKQMFTDNVQLLLMLLGTQATSGAQTLWNLAKDVFKSSVYEGVLFLAGKLAYPWIVWQSYTFFKASADDLQEQHWTSAMEYFVKGVAQMVGLWQSMPDTAGPISSSSESTGPVQAGTAETEAVSTWPALDITAQERTRLLPYEVTDLSLHELTKVDNLGLYQSSQKRYYAPVEGKVFEVEKRNERWYIISALGIGPAIVRNTRHQWMSSRTPFRQGRRVISRLTNQFYSNPIARQGMNIQASGMQAIRTLYPKRSAMITEALALATYYAKNAKENLRLIASLPQPTTRCITVIKEFFGLTTITSEQLRIIRYVVDKVLDALSAPTLTAADSIQFVVGSSRLKAPTGTDLVMAFTVIPDTNKIIYLTQEFFKPQLEYADLLVQPFYVNVHARATTLIHELTHHALATEDIAYLDASHPFPDLLKSNTTANERAALERRQRASLSLTTPFDELFQVLDLKTWTTIDPKEELLQHILTITGSHTLDNARRIFQSDPLKRIKVVLSNADSVALLITQLGRQRDPAPVSSVSST</sequence>
<name>A0AAE2PZJ2_PSEFL</name>
<dbReference type="GO" id="GO:0008237">
    <property type="term" value="F:metallopeptidase activity"/>
    <property type="evidence" value="ECO:0007669"/>
    <property type="project" value="InterPro"/>
</dbReference>
<feature type="region of interest" description="Disordered" evidence="1">
    <location>
        <begin position="840"/>
        <end position="859"/>
    </location>
</feature>
<dbReference type="InterPro" id="IPR024079">
    <property type="entry name" value="MetalloPept_cat_dom_sf"/>
</dbReference>
<dbReference type="RefSeq" id="WP_191956114.1">
    <property type="nucleotide sequence ID" value="NZ_JACYNJ010000009.1"/>
</dbReference>
<dbReference type="Pfam" id="PF20178">
    <property type="entry name" value="ToxA_N"/>
    <property type="match status" value="1"/>
</dbReference>
<organism evidence="3 4">
    <name type="scientific">Pseudomonas fluorescens</name>
    <dbReference type="NCBI Taxonomy" id="294"/>
    <lineage>
        <taxon>Bacteria</taxon>
        <taxon>Pseudomonadati</taxon>
        <taxon>Pseudomonadota</taxon>
        <taxon>Gammaproteobacteria</taxon>
        <taxon>Pseudomonadales</taxon>
        <taxon>Pseudomonadaceae</taxon>
        <taxon>Pseudomonas</taxon>
    </lineage>
</organism>
<feature type="domain" description="Dermonecrotic toxin N-terminal" evidence="2">
    <location>
        <begin position="469"/>
        <end position="694"/>
    </location>
</feature>
<dbReference type="Proteomes" id="UP000610293">
    <property type="component" value="Unassembled WGS sequence"/>
</dbReference>
<evidence type="ECO:0000313" key="4">
    <source>
        <dbReference type="Proteomes" id="UP000610293"/>
    </source>
</evidence>
<dbReference type="EMBL" id="JACYNJ010000009">
    <property type="protein sequence ID" value="MBD8270929.1"/>
    <property type="molecule type" value="Genomic_DNA"/>
</dbReference>
<protein>
    <recommendedName>
        <fullName evidence="2">Dermonecrotic toxin N-terminal domain-containing protein</fullName>
    </recommendedName>
</protein>
<accession>A0AAE2PZJ2</accession>
<gene>
    <name evidence="3" type="ORF">IFU03_14330</name>
</gene>
<comment type="caution">
    <text evidence="3">The sequence shown here is derived from an EMBL/GenBank/DDBJ whole genome shotgun (WGS) entry which is preliminary data.</text>
</comment>
<proteinExistence type="predicted"/>
<dbReference type="Gene3D" id="3.40.390.10">
    <property type="entry name" value="Collagenase (Catalytic Domain)"/>
    <property type="match status" value="1"/>
</dbReference>
<evidence type="ECO:0000256" key="1">
    <source>
        <dbReference type="SAM" id="MobiDB-lite"/>
    </source>
</evidence>
<dbReference type="InterPro" id="IPR046673">
    <property type="entry name" value="ToxA_N"/>
</dbReference>
<evidence type="ECO:0000259" key="2">
    <source>
        <dbReference type="Pfam" id="PF20178"/>
    </source>
</evidence>
<evidence type="ECO:0000313" key="3">
    <source>
        <dbReference type="EMBL" id="MBD8270929.1"/>
    </source>
</evidence>
<reference evidence="3" key="1">
    <citation type="journal article" date="2020" name="FEMS Microbiol. Ecol.">
        <title>Temporal dynamics of bacterial communities during seed development and maturation.</title>
        <authorList>
            <person name="Chesneau G."/>
            <person name="Torres-Cortes G."/>
            <person name="Briand M."/>
            <person name="Darrasse A."/>
            <person name="Preveaux A."/>
            <person name="Marais C."/>
            <person name="Jacques M.A."/>
            <person name="Shade A."/>
            <person name="Barret M."/>
        </authorList>
    </citation>
    <scope>NUCLEOTIDE SEQUENCE</scope>
    <source>
        <strain evidence="3">CFBP13533</strain>
    </source>
</reference>
<dbReference type="AlphaFoldDB" id="A0AAE2PZJ2"/>